<dbReference type="AlphaFoldDB" id="A0A972K572"/>
<dbReference type="PROSITE" id="PS51462">
    <property type="entry name" value="NUDIX"/>
    <property type="match status" value="1"/>
</dbReference>
<protein>
    <submittedName>
        <fullName evidence="5">GNAT family N-acetyltransferase</fullName>
    </submittedName>
</protein>
<dbReference type="SUPFAM" id="SSF55729">
    <property type="entry name" value="Acyl-CoA N-acyltransferases (Nat)"/>
    <property type="match status" value="1"/>
</dbReference>
<dbReference type="InterPro" id="IPR020084">
    <property type="entry name" value="NUDIX_hydrolase_CS"/>
</dbReference>
<dbReference type="EMBL" id="WHOD01000121">
    <property type="protein sequence ID" value="NOU97703.1"/>
    <property type="molecule type" value="Genomic_DNA"/>
</dbReference>
<proteinExistence type="predicted"/>
<evidence type="ECO:0000256" key="2">
    <source>
        <dbReference type="ARBA" id="ARBA00023251"/>
    </source>
</evidence>
<dbReference type="PANTHER" id="PTHR31438:SF1">
    <property type="entry name" value="LYSINE N-ACYLTRANSFERASE C17G9.06C-RELATED"/>
    <property type="match status" value="1"/>
</dbReference>
<dbReference type="CDD" id="cd04301">
    <property type="entry name" value="NAT_SF"/>
    <property type="match status" value="1"/>
</dbReference>
<keyword evidence="6" id="KW-1185">Reference proteome</keyword>
<evidence type="ECO:0000259" key="4">
    <source>
        <dbReference type="PROSITE" id="PS51462"/>
    </source>
</evidence>
<dbReference type="PROSITE" id="PS00893">
    <property type="entry name" value="NUDIX_BOX"/>
    <property type="match status" value="1"/>
</dbReference>
<sequence>MWRGAAAICVNENKQLLMVLQGRADEEKRWSVPSGGANSDESYEACCAREVWEETGYKVQVGSYLHEKSGVSRGTVYKVKYYETQVEGGVPTLHDPDGLIYDIQWKSANEIEELKLTYPEDRKFLMEYVTKGESPIRYRSNPLTVRRLTESDASLLHKWLNDPEVLRYYDGRDRAHTPEMVQDHFYPEEDRLFRSILEYDGHPIGYIQFYLLDDEGIRYFRLEESDGTRVFGTDQFIGEPDYWNRGIGKQLMSSMLRYLEEEHQVSRVVMDPQAWNERAIACYEKSGFRKVKLLPEQEWHEGEKRDCWLMEWRAVIPIL</sequence>
<dbReference type="Proteomes" id="UP000641588">
    <property type="component" value="Unassembled WGS sequence"/>
</dbReference>
<dbReference type="Gene3D" id="3.90.79.10">
    <property type="entry name" value="Nucleoside Triphosphate Pyrophosphohydrolase"/>
    <property type="match status" value="1"/>
</dbReference>
<dbReference type="InterPro" id="IPR015797">
    <property type="entry name" value="NUDIX_hydrolase-like_dom_sf"/>
</dbReference>
<feature type="domain" description="Nudix hydrolase" evidence="4">
    <location>
        <begin position="1"/>
        <end position="130"/>
    </location>
</feature>
<accession>A0A972K572</accession>
<feature type="domain" description="N-acetyltransferase" evidence="3">
    <location>
        <begin position="143"/>
        <end position="315"/>
    </location>
</feature>
<dbReference type="InterPro" id="IPR016181">
    <property type="entry name" value="Acyl_CoA_acyltransferase"/>
</dbReference>
<comment type="caution">
    <text evidence="5">The sequence shown here is derived from an EMBL/GenBank/DDBJ whole genome shotgun (WGS) entry which is preliminary data.</text>
</comment>
<dbReference type="CDD" id="cd02883">
    <property type="entry name" value="NUDIX_Hydrolase"/>
    <property type="match status" value="1"/>
</dbReference>
<dbReference type="InterPro" id="IPR000086">
    <property type="entry name" value="NUDIX_hydrolase_dom"/>
</dbReference>
<reference evidence="5" key="1">
    <citation type="submission" date="2019-10" db="EMBL/GenBank/DDBJ databases">
        <title>Description of Paenibacillus glebae sp. nov.</title>
        <authorList>
            <person name="Carlier A."/>
            <person name="Qi S."/>
        </authorList>
    </citation>
    <scope>NUCLEOTIDE SEQUENCE</scope>
    <source>
        <strain evidence="5">LMG 31456</strain>
    </source>
</reference>
<dbReference type="PANTHER" id="PTHR31438">
    <property type="entry name" value="LYSINE N-ACYLTRANSFERASE C17G9.06C-RELATED"/>
    <property type="match status" value="1"/>
</dbReference>
<gene>
    <name evidence="5" type="ORF">GC093_31405</name>
</gene>
<dbReference type="PROSITE" id="PS51186">
    <property type="entry name" value="GNAT"/>
    <property type="match status" value="1"/>
</dbReference>
<dbReference type="GO" id="GO:0016787">
    <property type="term" value="F:hydrolase activity"/>
    <property type="evidence" value="ECO:0007669"/>
    <property type="project" value="UniProtKB-KW"/>
</dbReference>
<evidence type="ECO:0000313" key="6">
    <source>
        <dbReference type="Proteomes" id="UP000641588"/>
    </source>
</evidence>
<keyword evidence="2" id="KW-0046">Antibiotic resistance</keyword>
<dbReference type="SUPFAM" id="SSF55811">
    <property type="entry name" value="Nudix"/>
    <property type="match status" value="1"/>
</dbReference>
<dbReference type="Pfam" id="PF13523">
    <property type="entry name" value="Acetyltransf_8"/>
    <property type="match status" value="1"/>
</dbReference>
<evidence type="ECO:0000313" key="5">
    <source>
        <dbReference type="EMBL" id="NOU97703.1"/>
    </source>
</evidence>
<dbReference type="Gene3D" id="3.40.630.30">
    <property type="match status" value="1"/>
</dbReference>
<organism evidence="5 6">
    <name type="scientific">Paenibacillus foliorum</name>
    <dbReference type="NCBI Taxonomy" id="2654974"/>
    <lineage>
        <taxon>Bacteria</taxon>
        <taxon>Bacillati</taxon>
        <taxon>Bacillota</taxon>
        <taxon>Bacilli</taxon>
        <taxon>Bacillales</taxon>
        <taxon>Paenibacillaceae</taxon>
        <taxon>Paenibacillus</taxon>
    </lineage>
</organism>
<evidence type="ECO:0000259" key="3">
    <source>
        <dbReference type="PROSITE" id="PS51186"/>
    </source>
</evidence>
<dbReference type="Pfam" id="PF00293">
    <property type="entry name" value="NUDIX"/>
    <property type="match status" value="1"/>
</dbReference>
<keyword evidence="1" id="KW-0378">Hydrolase</keyword>
<dbReference type="GO" id="GO:0046677">
    <property type="term" value="P:response to antibiotic"/>
    <property type="evidence" value="ECO:0007669"/>
    <property type="project" value="UniProtKB-KW"/>
</dbReference>
<dbReference type="InterPro" id="IPR000182">
    <property type="entry name" value="GNAT_dom"/>
</dbReference>
<name>A0A972K572_9BACL</name>
<dbReference type="GO" id="GO:0016410">
    <property type="term" value="F:N-acyltransferase activity"/>
    <property type="evidence" value="ECO:0007669"/>
    <property type="project" value="TreeGrafter"/>
</dbReference>
<evidence type="ECO:0000256" key="1">
    <source>
        <dbReference type="ARBA" id="ARBA00022801"/>
    </source>
</evidence>